<feature type="non-terminal residue" evidence="1">
    <location>
        <position position="1"/>
    </location>
</feature>
<comment type="caution">
    <text evidence="1">The sequence shown here is derived from an EMBL/GenBank/DDBJ whole genome shotgun (WGS) entry which is preliminary data.</text>
</comment>
<keyword evidence="2" id="KW-1185">Reference proteome</keyword>
<sequence>LIQSFGVVAIGGKRIQIKMKMEWWRYPSQGIILFGFTFNVAVQLNGLKDDTTCNVVDYIRVVCQKEMKPEE</sequence>
<accession>A0AAD5BNT8</accession>
<evidence type="ECO:0000313" key="1">
    <source>
        <dbReference type="EMBL" id="KAI7726755.1"/>
    </source>
</evidence>
<name>A0AAD5BNT8_AMBAR</name>
<feature type="non-terminal residue" evidence="1">
    <location>
        <position position="71"/>
    </location>
</feature>
<evidence type="ECO:0000313" key="2">
    <source>
        <dbReference type="Proteomes" id="UP001206925"/>
    </source>
</evidence>
<organism evidence="1 2">
    <name type="scientific">Ambrosia artemisiifolia</name>
    <name type="common">Common ragweed</name>
    <dbReference type="NCBI Taxonomy" id="4212"/>
    <lineage>
        <taxon>Eukaryota</taxon>
        <taxon>Viridiplantae</taxon>
        <taxon>Streptophyta</taxon>
        <taxon>Embryophyta</taxon>
        <taxon>Tracheophyta</taxon>
        <taxon>Spermatophyta</taxon>
        <taxon>Magnoliopsida</taxon>
        <taxon>eudicotyledons</taxon>
        <taxon>Gunneridae</taxon>
        <taxon>Pentapetalae</taxon>
        <taxon>asterids</taxon>
        <taxon>campanulids</taxon>
        <taxon>Asterales</taxon>
        <taxon>Asteraceae</taxon>
        <taxon>Asteroideae</taxon>
        <taxon>Heliantheae alliance</taxon>
        <taxon>Heliantheae</taxon>
        <taxon>Ambrosia</taxon>
    </lineage>
</organism>
<dbReference type="AlphaFoldDB" id="A0AAD5BNT8"/>
<reference evidence="1" key="1">
    <citation type="submission" date="2022-06" db="EMBL/GenBank/DDBJ databases">
        <title>Uncovering the hologenomic basis of an extraordinary plant invasion.</title>
        <authorList>
            <person name="Bieker V.C."/>
            <person name="Martin M.D."/>
            <person name="Gilbert T."/>
            <person name="Hodgins K."/>
            <person name="Battlay P."/>
            <person name="Petersen B."/>
            <person name="Wilson J."/>
        </authorList>
    </citation>
    <scope>NUCLEOTIDE SEQUENCE</scope>
    <source>
        <strain evidence="1">AA19_3_7</strain>
        <tissue evidence="1">Leaf</tissue>
    </source>
</reference>
<dbReference type="Proteomes" id="UP001206925">
    <property type="component" value="Unassembled WGS sequence"/>
</dbReference>
<protein>
    <submittedName>
        <fullName evidence="1">Uncharacterized protein</fullName>
    </submittedName>
</protein>
<dbReference type="EMBL" id="JAMZMK010011544">
    <property type="protein sequence ID" value="KAI7726755.1"/>
    <property type="molecule type" value="Genomic_DNA"/>
</dbReference>
<proteinExistence type="predicted"/>
<gene>
    <name evidence="1" type="ORF">M8C21_026432</name>
</gene>